<dbReference type="GO" id="GO:0016887">
    <property type="term" value="F:ATP hydrolysis activity"/>
    <property type="evidence" value="ECO:0007669"/>
    <property type="project" value="InterPro"/>
</dbReference>
<keyword evidence="5" id="KW-0547">Nucleotide-binding</keyword>
<keyword evidence="4" id="KW-0997">Cell inner membrane</keyword>
<comment type="caution">
    <text evidence="9">The sequence shown here is derived from an EMBL/GenBank/DDBJ whole genome shotgun (WGS) entry which is preliminary data.</text>
</comment>
<comment type="similarity">
    <text evidence="1">Belongs to the ABC transporter superfamily.</text>
</comment>
<evidence type="ECO:0000256" key="2">
    <source>
        <dbReference type="ARBA" id="ARBA00022448"/>
    </source>
</evidence>
<accession>A0A4R3I053</accession>
<name>A0A4R3I053_PAULE</name>
<keyword evidence="10" id="KW-1185">Reference proteome</keyword>
<dbReference type="InterPro" id="IPR027417">
    <property type="entry name" value="P-loop_NTPase"/>
</dbReference>
<evidence type="ECO:0000256" key="5">
    <source>
        <dbReference type="ARBA" id="ARBA00022741"/>
    </source>
</evidence>
<dbReference type="SUPFAM" id="SSF52540">
    <property type="entry name" value="P-loop containing nucleoside triphosphate hydrolases"/>
    <property type="match status" value="1"/>
</dbReference>
<dbReference type="InterPro" id="IPR003439">
    <property type="entry name" value="ABC_transporter-like_ATP-bd"/>
</dbReference>
<dbReference type="EMBL" id="SLZQ01000002">
    <property type="protein sequence ID" value="TCS38343.1"/>
    <property type="molecule type" value="Genomic_DNA"/>
</dbReference>
<feature type="domain" description="ABC transporter" evidence="8">
    <location>
        <begin position="2"/>
        <end position="231"/>
    </location>
</feature>
<gene>
    <name evidence="9" type="ORF">EDC30_10279</name>
</gene>
<dbReference type="Pfam" id="PF00005">
    <property type="entry name" value="ABC_tran"/>
    <property type="match status" value="1"/>
</dbReference>
<dbReference type="GO" id="GO:0005524">
    <property type="term" value="F:ATP binding"/>
    <property type="evidence" value="ECO:0007669"/>
    <property type="project" value="UniProtKB-KW"/>
</dbReference>
<keyword evidence="3" id="KW-1003">Cell membrane</keyword>
<dbReference type="GO" id="GO:0015658">
    <property type="term" value="F:branched-chain amino acid transmembrane transporter activity"/>
    <property type="evidence" value="ECO:0007669"/>
    <property type="project" value="TreeGrafter"/>
</dbReference>
<dbReference type="PROSITE" id="PS00211">
    <property type="entry name" value="ABC_TRANSPORTER_1"/>
    <property type="match status" value="1"/>
</dbReference>
<dbReference type="Gene3D" id="3.40.50.300">
    <property type="entry name" value="P-loop containing nucleotide triphosphate hydrolases"/>
    <property type="match status" value="1"/>
</dbReference>
<sequence>MIALENAYVQYGPARVLSDVSIKAAQDEIIAIVGRNGAGKSTTLKTMMGLLPLQQGRRLFQQQDISRQAVENISRLGIALVPDSRRIFPNLSVLENLRMGALAHKPGYWTIERVLEIFPRLQERIGFGGDQLSGGEQQMLSIARALLGNPKILLLDEPTEGLAPLIVNHLIEIFTMVHKQGTGIVLVEQNLKVPMRLAHRQYVLDHGAVAWSGTAAELEAQRDIVESIITTGVNHEH</sequence>
<dbReference type="SMART" id="SM00382">
    <property type="entry name" value="AAA"/>
    <property type="match status" value="1"/>
</dbReference>
<dbReference type="RefSeq" id="WP_132257392.1">
    <property type="nucleotide sequence ID" value="NZ_SLZQ01000002.1"/>
</dbReference>
<dbReference type="GO" id="GO:0015807">
    <property type="term" value="P:L-amino acid transport"/>
    <property type="evidence" value="ECO:0007669"/>
    <property type="project" value="TreeGrafter"/>
</dbReference>
<evidence type="ECO:0000313" key="9">
    <source>
        <dbReference type="EMBL" id="TCS38343.1"/>
    </source>
</evidence>
<proteinExistence type="inferred from homology"/>
<evidence type="ECO:0000256" key="3">
    <source>
        <dbReference type="ARBA" id="ARBA00022475"/>
    </source>
</evidence>
<evidence type="ECO:0000313" key="10">
    <source>
        <dbReference type="Proteomes" id="UP000295382"/>
    </source>
</evidence>
<evidence type="ECO:0000256" key="7">
    <source>
        <dbReference type="ARBA" id="ARBA00022970"/>
    </source>
</evidence>
<dbReference type="Proteomes" id="UP000295382">
    <property type="component" value="Unassembled WGS sequence"/>
</dbReference>
<evidence type="ECO:0000256" key="6">
    <source>
        <dbReference type="ARBA" id="ARBA00022840"/>
    </source>
</evidence>
<keyword evidence="2" id="KW-0813">Transport</keyword>
<dbReference type="PROSITE" id="PS50893">
    <property type="entry name" value="ABC_TRANSPORTER_2"/>
    <property type="match status" value="1"/>
</dbReference>
<evidence type="ECO:0000256" key="4">
    <source>
        <dbReference type="ARBA" id="ARBA00022519"/>
    </source>
</evidence>
<organism evidence="9 10">
    <name type="scientific">Paucimonas lemoignei</name>
    <name type="common">Pseudomonas lemoignei</name>
    <dbReference type="NCBI Taxonomy" id="29443"/>
    <lineage>
        <taxon>Bacteria</taxon>
        <taxon>Pseudomonadati</taxon>
        <taxon>Pseudomonadota</taxon>
        <taxon>Betaproteobacteria</taxon>
        <taxon>Burkholderiales</taxon>
        <taxon>Burkholderiaceae</taxon>
        <taxon>Paucimonas</taxon>
    </lineage>
</organism>
<dbReference type="OrthoDB" id="9781337at2"/>
<dbReference type="InterPro" id="IPR003593">
    <property type="entry name" value="AAA+_ATPase"/>
</dbReference>
<dbReference type="InterPro" id="IPR052156">
    <property type="entry name" value="BCAA_Transport_ATP-bd_LivF"/>
</dbReference>
<keyword evidence="4" id="KW-0472">Membrane</keyword>
<dbReference type="PANTHER" id="PTHR43820:SF2">
    <property type="entry name" value="ABC TRANSPORTER ATP-BINDING PROTEIN"/>
    <property type="match status" value="1"/>
</dbReference>
<keyword evidence="6 9" id="KW-0067">ATP-binding</keyword>
<dbReference type="AlphaFoldDB" id="A0A4R3I053"/>
<dbReference type="PANTHER" id="PTHR43820">
    <property type="entry name" value="HIGH-AFFINITY BRANCHED-CHAIN AMINO ACID TRANSPORT ATP-BINDING PROTEIN LIVF"/>
    <property type="match status" value="1"/>
</dbReference>
<dbReference type="CDD" id="cd03224">
    <property type="entry name" value="ABC_TM1139_LivF_branched"/>
    <property type="match status" value="1"/>
</dbReference>
<protein>
    <submittedName>
        <fullName evidence="9">Amino acid/amide ABC transporter ATP-binding protein 2 (HAAT family)</fullName>
    </submittedName>
</protein>
<evidence type="ECO:0000256" key="1">
    <source>
        <dbReference type="ARBA" id="ARBA00005417"/>
    </source>
</evidence>
<evidence type="ECO:0000259" key="8">
    <source>
        <dbReference type="PROSITE" id="PS50893"/>
    </source>
</evidence>
<dbReference type="InterPro" id="IPR017871">
    <property type="entry name" value="ABC_transporter-like_CS"/>
</dbReference>
<keyword evidence="7" id="KW-0029">Amino-acid transport</keyword>
<reference evidence="9 10" key="1">
    <citation type="submission" date="2019-03" db="EMBL/GenBank/DDBJ databases">
        <title>Genomic Encyclopedia of Type Strains, Phase IV (KMG-IV): sequencing the most valuable type-strain genomes for metagenomic binning, comparative biology and taxonomic classification.</title>
        <authorList>
            <person name="Goeker M."/>
        </authorList>
    </citation>
    <scope>NUCLEOTIDE SEQUENCE [LARGE SCALE GENOMIC DNA]</scope>
    <source>
        <strain evidence="9 10">DSM 7445</strain>
    </source>
</reference>